<proteinExistence type="predicted"/>
<organism evidence="4 5">
    <name type="scientific">Asaia bogorensis NBRC 16594</name>
    <dbReference type="NCBI Taxonomy" id="1231624"/>
    <lineage>
        <taxon>Bacteria</taxon>
        <taxon>Pseudomonadati</taxon>
        <taxon>Pseudomonadota</taxon>
        <taxon>Alphaproteobacteria</taxon>
        <taxon>Acetobacterales</taxon>
        <taxon>Acetobacteraceae</taxon>
        <taxon>Asaia</taxon>
    </lineage>
</organism>
<comment type="caution">
    <text evidence="4">The sequence shown here is derived from an EMBL/GenBank/DDBJ whole genome shotgun (WGS) entry which is preliminary data.</text>
</comment>
<keyword evidence="1 2" id="KW-0597">Phosphoprotein</keyword>
<evidence type="ECO:0000259" key="3">
    <source>
        <dbReference type="PROSITE" id="PS50110"/>
    </source>
</evidence>
<dbReference type="EMBL" id="BJVS01000010">
    <property type="protein sequence ID" value="GEL54798.1"/>
    <property type="molecule type" value="Genomic_DNA"/>
</dbReference>
<feature type="domain" description="Response regulatory" evidence="3">
    <location>
        <begin position="10"/>
        <end position="122"/>
    </location>
</feature>
<dbReference type="GO" id="GO:0000160">
    <property type="term" value="P:phosphorelay signal transduction system"/>
    <property type="evidence" value="ECO:0007669"/>
    <property type="project" value="InterPro"/>
</dbReference>
<keyword evidence="5" id="KW-1185">Reference proteome</keyword>
<reference evidence="4 5" key="1">
    <citation type="submission" date="2019-07" db="EMBL/GenBank/DDBJ databases">
        <title>Whole genome shotgun sequence of Asaia bogorensis NBRC 16594.</title>
        <authorList>
            <person name="Hosoyama A."/>
            <person name="Uohara A."/>
            <person name="Ohji S."/>
            <person name="Ichikawa N."/>
        </authorList>
    </citation>
    <scope>NUCLEOTIDE SEQUENCE [LARGE SCALE GENOMIC DNA]</scope>
    <source>
        <strain evidence="4 5">NBRC 16594</strain>
    </source>
</reference>
<name>A0AAN4R412_9PROT</name>
<evidence type="ECO:0000313" key="4">
    <source>
        <dbReference type="EMBL" id="GEL54798.1"/>
    </source>
</evidence>
<dbReference type="InterPro" id="IPR011006">
    <property type="entry name" value="CheY-like_superfamily"/>
</dbReference>
<accession>A0AAN4R412</accession>
<dbReference type="SMART" id="SM00448">
    <property type="entry name" value="REC"/>
    <property type="match status" value="1"/>
</dbReference>
<dbReference type="Pfam" id="PF00072">
    <property type="entry name" value="Response_reg"/>
    <property type="match status" value="1"/>
</dbReference>
<dbReference type="AlphaFoldDB" id="A0AAN4R412"/>
<protein>
    <recommendedName>
        <fullName evidence="3">Response regulatory domain-containing protein</fullName>
    </recommendedName>
</protein>
<dbReference type="RefSeq" id="WP_146926718.1">
    <property type="nucleotide sequence ID" value="NZ_BAPU01000065.1"/>
</dbReference>
<dbReference type="InterPro" id="IPR050595">
    <property type="entry name" value="Bact_response_regulator"/>
</dbReference>
<evidence type="ECO:0000256" key="1">
    <source>
        <dbReference type="ARBA" id="ARBA00022553"/>
    </source>
</evidence>
<dbReference type="PANTHER" id="PTHR44591">
    <property type="entry name" value="STRESS RESPONSE REGULATOR PROTEIN 1"/>
    <property type="match status" value="1"/>
</dbReference>
<feature type="modified residue" description="4-aspartylphosphate" evidence="2">
    <location>
        <position position="60"/>
    </location>
</feature>
<dbReference type="Proteomes" id="UP000321287">
    <property type="component" value="Unassembled WGS sequence"/>
</dbReference>
<gene>
    <name evidence="4" type="ORF">ABO01nite_28050</name>
</gene>
<dbReference type="InterPro" id="IPR001789">
    <property type="entry name" value="Sig_transdc_resp-reg_receiver"/>
</dbReference>
<dbReference type="PANTHER" id="PTHR44591:SF3">
    <property type="entry name" value="RESPONSE REGULATORY DOMAIN-CONTAINING PROTEIN"/>
    <property type="match status" value="1"/>
</dbReference>
<dbReference type="PROSITE" id="PS50110">
    <property type="entry name" value="RESPONSE_REGULATORY"/>
    <property type="match status" value="1"/>
</dbReference>
<evidence type="ECO:0000256" key="2">
    <source>
        <dbReference type="PROSITE-ProRule" id="PRU00169"/>
    </source>
</evidence>
<dbReference type="Gene3D" id="3.40.50.2300">
    <property type="match status" value="1"/>
</dbReference>
<sequence>MPELLSDRSTILIVEDEILIRLMAEDHFADAGYTVLSAGSVDEAVDHLERKSDIRFAFIDVSLDTPFAGADLATTICDRWPTLKIIVTSARPPDGINLPQQAIFMPKPYDLSQVMQALDVMA</sequence>
<evidence type="ECO:0000313" key="5">
    <source>
        <dbReference type="Proteomes" id="UP000321287"/>
    </source>
</evidence>
<dbReference type="SUPFAM" id="SSF52172">
    <property type="entry name" value="CheY-like"/>
    <property type="match status" value="1"/>
</dbReference>